<keyword evidence="6" id="KW-0333">Golgi apparatus</keyword>
<feature type="compositionally biased region" description="Polar residues" evidence="9">
    <location>
        <begin position="431"/>
        <end position="455"/>
    </location>
</feature>
<evidence type="ECO:0000256" key="4">
    <source>
        <dbReference type="ARBA" id="ARBA00022448"/>
    </source>
</evidence>
<evidence type="ECO:0000259" key="11">
    <source>
        <dbReference type="Pfam" id="PF12022"/>
    </source>
</evidence>
<evidence type="ECO:0000313" key="12">
    <source>
        <dbReference type="EMBL" id="KAF5321342.1"/>
    </source>
</evidence>
<comment type="similarity">
    <text evidence="2">Belongs to the COG2 family.</text>
</comment>
<dbReference type="GO" id="GO:0006891">
    <property type="term" value="P:intra-Golgi vesicle-mediated transport"/>
    <property type="evidence" value="ECO:0007669"/>
    <property type="project" value="TreeGrafter"/>
</dbReference>
<dbReference type="InterPro" id="IPR024603">
    <property type="entry name" value="COG_complex_COG2_C"/>
</dbReference>
<evidence type="ECO:0000256" key="6">
    <source>
        <dbReference type="ARBA" id="ARBA00023034"/>
    </source>
</evidence>
<dbReference type="OrthoDB" id="332281at2759"/>
<evidence type="ECO:0000256" key="7">
    <source>
        <dbReference type="ARBA" id="ARBA00023136"/>
    </source>
</evidence>
<keyword evidence="4" id="KW-0813">Transport</keyword>
<keyword evidence="7" id="KW-0472">Membrane</keyword>
<dbReference type="Proteomes" id="UP000567179">
    <property type="component" value="Unassembled WGS sequence"/>
</dbReference>
<dbReference type="GO" id="GO:0015031">
    <property type="term" value="P:protein transport"/>
    <property type="evidence" value="ECO:0007669"/>
    <property type="project" value="UniProtKB-KW"/>
</dbReference>
<name>A0A8H5F2N3_9AGAR</name>
<dbReference type="Pfam" id="PF06148">
    <property type="entry name" value="COG2_N"/>
    <property type="match status" value="1"/>
</dbReference>
<keyword evidence="13" id="KW-1185">Reference proteome</keyword>
<sequence length="892" mass="100135">MSVALDDTKPSNRDPLNIERLADDLALRHTHSNGRPSDDDEDGELPEDIPLSHNDKFLTANVFDVEEFLLSRSRTSLPDLRTELRTYLAELKEELVQLINDDYEAFISLSTDLRDEGARLERLKHPLGGIKAKVIESKQELQAIQDEIYDKLAKRNRLREEKALLHLLLKISESITRLESLLLITPPETTTAQPIELKSRFVMLPGGSSDNSDDRFRGSKAKHLSRVSAEYTQLLYHVKKARTENCEFVNEVQWRIDRLRSTLSSDLDHLFASTLTGLTDTKAESRLSDLERSKLMTDLTECLRTYDMLGLWRDAEDVFRREVVRAFVKKTIHPGGLTAPHSPIVPNTPFHFSGAGALTATSGTPHQIPYTPFTAFIPKQPSFRLSSSDVPQAHLLDDADDSLAKLYNQLLRFVERDACAIMSAAEKVSGKDTNSTKISTSTSLDGVGASPTTGADDQDGEQEGSPKFNIMANVIWDELGRTIMDEIGSIVFASGKPNEFRKHYETTQGFIRSLELLAPSMEAVDSMRRHPTYVAFERRWQLPVYFQLRWKEIVGALEDMFAVGYLDPITPKDGSFSMPQSSATWIAISACWSSDIFIPELSHRFWRLTLQILSRYAGWLSKIVSSADSSSNSKSHPTTQQDKSSAPTRAATPDVPVESTAADDALLRQYAAALIDIRILEKNVLNLWSQVISVMLQDDDAQDESRIEDALRESLSSSTALIAPLSSNIVAILTKRCCEGLLPVRNIPAQFRAMSNKRMPTEPSYFIPSILRPVKQFFAIGTQDGAGNLLRDQFLAEYATEVFDNVAQRYISYLTAMKKMEVSLKRMVRTPFSLFGGSSNTRDEGKDEERIRCQMILDVEAFGKDAESLQVKINTNTHFLSLKEIVYATDQE</sequence>
<feature type="domain" description="COG complex component COG2 C-terminal" evidence="11">
    <location>
        <begin position="538"/>
        <end position="859"/>
    </location>
</feature>
<gene>
    <name evidence="12" type="ORF">D9619_001760</name>
</gene>
<evidence type="ECO:0000313" key="13">
    <source>
        <dbReference type="Proteomes" id="UP000567179"/>
    </source>
</evidence>
<comment type="subcellular location">
    <subcellularLocation>
        <location evidence="1">Golgi apparatus membrane</location>
        <topology evidence="1">Peripheral membrane protein</topology>
    </subcellularLocation>
</comment>
<dbReference type="InterPro" id="IPR024602">
    <property type="entry name" value="COG_su2_N"/>
</dbReference>
<accession>A0A8H5F2N3</accession>
<comment type="caution">
    <text evidence="12">The sequence shown here is derived from an EMBL/GenBank/DDBJ whole genome shotgun (WGS) entry which is preliminary data.</text>
</comment>
<keyword evidence="5" id="KW-0653">Protein transport</keyword>
<evidence type="ECO:0000256" key="3">
    <source>
        <dbReference type="ARBA" id="ARBA00020977"/>
    </source>
</evidence>
<reference evidence="12 13" key="1">
    <citation type="journal article" date="2020" name="ISME J.">
        <title>Uncovering the hidden diversity of litter-decomposition mechanisms in mushroom-forming fungi.</title>
        <authorList>
            <person name="Floudas D."/>
            <person name="Bentzer J."/>
            <person name="Ahren D."/>
            <person name="Johansson T."/>
            <person name="Persson P."/>
            <person name="Tunlid A."/>
        </authorList>
    </citation>
    <scope>NUCLEOTIDE SEQUENCE [LARGE SCALE GENOMIC DNA]</scope>
    <source>
        <strain evidence="12 13">CBS 101986</strain>
    </source>
</reference>
<dbReference type="Pfam" id="PF12022">
    <property type="entry name" value="COG2_C"/>
    <property type="match status" value="1"/>
</dbReference>
<dbReference type="AlphaFoldDB" id="A0A8H5F2N3"/>
<dbReference type="InterPro" id="IPR009316">
    <property type="entry name" value="COG2"/>
</dbReference>
<feature type="compositionally biased region" description="Acidic residues" evidence="9">
    <location>
        <begin position="38"/>
        <end position="47"/>
    </location>
</feature>
<dbReference type="EMBL" id="JAACJJ010000028">
    <property type="protein sequence ID" value="KAF5321342.1"/>
    <property type="molecule type" value="Genomic_DNA"/>
</dbReference>
<evidence type="ECO:0000259" key="10">
    <source>
        <dbReference type="Pfam" id="PF06148"/>
    </source>
</evidence>
<proteinExistence type="inferred from homology"/>
<protein>
    <recommendedName>
        <fullName evidence="3">Conserved oligomeric Golgi complex subunit 2</fullName>
    </recommendedName>
    <alternativeName>
        <fullName evidence="8">Component of oligomeric Golgi complex 2</fullName>
    </alternativeName>
</protein>
<dbReference type="GO" id="GO:0017119">
    <property type="term" value="C:Golgi transport complex"/>
    <property type="evidence" value="ECO:0007669"/>
    <property type="project" value="TreeGrafter"/>
</dbReference>
<feature type="region of interest" description="Disordered" evidence="9">
    <location>
        <begin position="627"/>
        <end position="656"/>
    </location>
</feature>
<feature type="region of interest" description="Disordered" evidence="9">
    <location>
        <begin position="29"/>
        <end position="51"/>
    </location>
</feature>
<evidence type="ECO:0000256" key="2">
    <source>
        <dbReference type="ARBA" id="ARBA00007603"/>
    </source>
</evidence>
<dbReference type="GO" id="GO:0000139">
    <property type="term" value="C:Golgi membrane"/>
    <property type="evidence" value="ECO:0007669"/>
    <property type="project" value="UniProtKB-SubCell"/>
</dbReference>
<organism evidence="12 13">
    <name type="scientific">Psilocybe cf. subviscida</name>
    <dbReference type="NCBI Taxonomy" id="2480587"/>
    <lineage>
        <taxon>Eukaryota</taxon>
        <taxon>Fungi</taxon>
        <taxon>Dikarya</taxon>
        <taxon>Basidiomycota</taxon>
        <taxon>Agaricomycotina</taxon>
        <taxon>Agaricomycetes</taxon>
        <taxon>Agaricomycetidae</taxon>
        <taxon>Agaricales</taxon>
        <taxon>Agaricineae</taxon>
        <taxon>Strophariaceae</taxon>
        <taxon>Psilocybe</taxon>
    </lineage>
</organism>
<feature type="domain" description="Conserved oligomeric Golgi complex subunit 2 N-terminal" evidence="10">
    <location>
        <begin position="55"/>
        <end position="123"/>
    </location>
</feature>
<evidence type="ECO:0000256" key="8">
    <source>
        <dbReference type="ARBA" id="ARBA00031344"/>
    </source>
</evidence>
<evidence type="ECO:0000256" key="1">
    <source>
        <dbReference type="ARBA" id="ARBA00004395"/>
    </source>
</evidence>
<feature type="region of interest" description="Disordered" evidence="9">
    <location>
        <begin position="430"/>
        <end position="465"/>
    </location>
</feature>
<evidence type="ECO:0000256" key="5">
    <source>
        <dbReference type="ARBA" id="ARBA00022927"/>
    </source>
</evidence>
<dbReference type="GO" id="GO:0007030">
    <property type="term" value="P:Golgi organization"/>
    <property type="evidence" value="ECO:0007669"/>
    <property type="project" value="InterPro"/>
</dbReference>
<evidence type="ECO:0000256" key="9">
    <source>
        <dbReference type="SAM" id="MobiDB-lite"/>
    </source>
</evidence>
<dbReference type="PANTHER" id="PTHR12961">
    <property type="entry name" value="CONSERVED OLIGOMERIC GOLGI COMPLEX COMPONENT 2"/>
    <property type="match status" value="1"/>
</dbReference>
<dbReference type="PANTHER" id="PTHR12961:SF0">
    <property type="entry name" value="CONSERVED OLIGOMERIC GOLGI COMPLEX SUBUNIT 2"/>
    <property type="match status" value="1"/>
</dbReference>
<feature type="compositionally biased region" description="Polar residues" evidence="9">
    <location>
        <begin position="636"/>
        <end position="647"/>
    </location>
</feature>